<keyword evidence="2" id="KW-1133">Transmembrane helix</keyword>
<keyword evidence="5" id="KW-1185">Reference proteome</keyword>
<dbReference type="Proteomes" id="UP001165085">
    <property type="component" value="Unassembled WGS sequence"/>
</dbReference>
<feature type="region of interest" description="Disordered" evidence="1">
    <location>
        <begin position="30"/>
        <end position="69"/>
    </location>
</feature>
<dbReference type="EMBL" id="BRXY01000054">
    <property type="protein sequence ID" value="GMH58589.1"/>
    <property type="molecule type" value="Genomic_DNA"/>
</dbReference>
<dbReference type="OrthoDB" id="196771at2759"/>
<feature type="signal peptide" evidence="3">
    <location>
        <begin position="1"/>
        <end position="18"/>
    </location>
</feature>
<accession>A0A9W6ZPS6</accession>
<evidence type="ECO:0000256" key="3">
    <source>
        <dbReference type="SAM" id="SignalP"/>
    </source>
</evidence>
<feature type="compositionally biased region" description="Basic residues" evidence="1">
    <location>
        <begin position="39"/>
        <end position="56"/>
    </location>
</feature>
<name>A0A9W6ZPS6_9STRA</name>
<comment type="caution">
    <text evidence="4">The sequence shown here is derived from an EMBL/GenBank/DDBJ whole genome shotgun (WGS) entry which is preliminary data.</text>
</comment>
<evidence type="ECO:0000256" key="2">
    <source>
        <dbReference type="SAM" id="Phobius"/>
    </source>
</evidence>
<dbReference type="AlphaFoldDB" id="A0A9W6ZPS6"/>
<organism evidence="4 5">
    <name type="scientific">Triparma strigata</name>
    <dbReference type="NCBI Taxonomy" id="1606541"/>
    <lineage>
        <taxon>Eukaryota</taxon>
        <taxon>Sar</taxon>
        <taxon>Stramenopiles</taxon>
        <taxon>Ochrophyta</taxon>
        <taxon>Bolidophyceae</taxon>
        <taxon>Parmales</taxon>
        <taxon>Triparmaceae</taxon>
        <taxon>Triparma</taxon>
    </lineage>
</organism>
<reference evidence="5" key="1">
    <citation type="journal article" date="2023" name="Commun. Biol.">
        <title>Genome analysis of Parmales, the sister group of diatoms, reveals the evolutionary specialization of diatoms from phago-mixotrophs to photoautotrophs.</title>
        <authorList>
            <person name="Ban H."/>
            <person name="Sato S."/>
            <person name="Yoshikawa S."/>
            <person name="Yamada K."/>
            <person name="Nakamura Y."/>
            <person name="Ichinomiya M."/>
            <person name="Sato N."/>
            <person name="Blanc-Mathieu R."/>
            <person name="Endo H."/>
            <person name="Kuwata A."/>
            <person name="Ogata H."/>
        </authorList>
    </citation>
    <scope>NUCLEOTIDE SEQUENCE [LARGE SCALE GENOMIC DNA]</scope>
    <source>
        <strain evidence="5">NIES 3701</strain>
    </source>
</reference>
<proteinExistence type="predicted"/>
<keyword evidence="3" id="KW-0732">Signal</keyword>
<feature type="chain" id="PRO_5040974244" evidence="3">
    <location>
        <begin position="19"/>
        <end position="408"/>
    </location>
</feature>
<sequence length="408" mass="44108">MIAAVAVLLLITLATITALQFSSTSVTSRTNLSPAVAQPRRHSHRQANNHSRRRFHFATNRQPSGSALPASSIECDWSDAIDGGYLITCPNGDPGGFRMSRSNDIVNRVGLGGKIKKMEFDTDDEDRIRGCYNSHIEVLRQARKDFGKGRGGGNPFGDLIASVLGSDSGSPSSANSAADYKVLVMEDNVSLSPKLQQETLNKLITFGEQKKGEWDMLHLAYIMYVPGLTVGKTKDDGVVSLTTGLGSALGTTAYVISMRGVDAILDYHDANGYSIAIPDLMAKLFPTSRYAAYPMLFHRASKVKSLVNPQLDSLRELLFEPFFYTKWEALMVGTGLSTNVLFPALVTALIVASIKSGLMTFDAIQQQLTYGYFEGNALLVGVSGLFSLFSLAVLAQGVLLAPPPPKED</sequence>
<keyword evidence="2" id="KW-0812">Transmembrane</keyword>
<feature type="transmembrane region" description="Helical" evidence="2">
    <location>
        <begin position="340"/>
        <end position="364"/>
    </location>
</feature>
<keyword evidence="2" id="KW-0472">Membrane</keyword>
<protein>
    <submittedName>
        <fullName evidence="4">Uncharacterized protein</fullName>
    </submittedName>
</protein>
<feature type="transmembrane region" description="Helical" evidence="2">
    <location>
        <begin position="376"/>
        <end position="399"/>
    </location>
</feature>
<gene>
    <name evidence="4" type="ORF">TrST_g7208</name>
</gene>
<evidence type="ECO:0000313" key="5">
    <source>
        <dbReference type="Proteomes" id="UP001165085"/>
    </source>
</evidence>
<evidence type="ECO:0000313" key="4">
    <source>
        <dbReference type="EMBL" id="GMH58589.1"/>
    </source>
</evidence>
<evidence type="ECO:0000256" key="1">
    <source>
        <dbReference type="SAM" id="MobiDB-lite"/>
    </source>
</evidence>